<sequence length="249" mass="27770">MPEWMRSMLDFQSWAPKSSRIWRLQQYEGRPSTEPDEVDELEAQINRLAASGNASSSVISSRQPSELSNASSSEDVALPATGSFSDADDSELSRALSARLQMLSGDGQWAEATQSSSEDEAPPAQGSQVLPLSGAEIRQLLLVKYEKAYDMSFVRRDIPGKTFVALNIMWQHLEQRSFRMTEEQYMEKMDSVAYLVNVLDQTQLVRAFLQKPAKSEKGLPKRPVVGTAISIRLDLPPQVISEFFGSGYQ</sequence>
<name>A0A6A0A2T3_HAELA</name>
<organism evidence="2 3">
    <name type="scientific">Haematococcus lacustris</name>
    <name type="common">Green alga</name>
    <name type="synonym">Haematococcus pluvialis</name>
    <dbReference type="NCBI Taxonomy" id="44745"/>
    <lineage>
        <taxon>Eukaryota</taxon>
        <taxon>Viridiplantae</taxon>
        <taxon>Chlorophyta</taxon>
        <taxon>core chlorophytes</taxon>
        <taxon>Chlorophyceae</taxon>
        <taxon>CS clade</taxon>
        <taxon>Chlamydomonadales</taxon>
        <taxon>Haematococcaceae</taxon>
        <taxon>Haematococcus</taxon>
    </lineage>
</organism>
<gene>
    <name evidence="2" type="ORF">HaLaN_24727</name>
</gene>
<dbReference type="PANTHER" id="PTHR35126">
    <property type="entry name" value="SLR0598 PROTEIN"/>
    <property type="match status" value="1"/>
</dbReference>
<dbReference type="AlphaFoldDB" id="A0A6A0A2T3"/>
<feature type="non-terminal residue" evidence="2">
    <location>
        <position position="1"/>
    </location>
</feature>
<evidence type="ECO:0000313" key="3">
    <source>
        <dbReference type="Proteomes" id="UP000485058"/>
    </source>
</evidence>
<feature type="compositionally biased region" description="Low complexity" evidence="1">
    <location>
        <begin position="50"/>
        <end position="61"/>
    </location>
</feature>
<accession>A0A6A0A2T3</accession>
<dbReference type="PANTHER" id="PTHR35126:SF1">
    <property type="entry name" value="DUF3067 DOMAIN-CONTAINING PROTEIN"/>
    <property type="match status" value="1"/>
</dbReference>
<dbReference type="Gene3D" id="3.30.428.40">
    <property type="entry name" value="Protein of unknown function DUF3067"/>
    <property type="match status" value="1"/>
</dbReference>
<dbReference type="Proteomes" id="UP000485058">
    <property type="component" value="Unassembled WGS sequence"/>
</dbReference>
<comment type="caution">
    <text evidence="2">The sequence shown here is derived from an EMBL/GenBank/DDBJ whole genome shotgun (WGS) entry which is preliminary data.</text>
</comment>
<feature type="region of interest" description="Disordered" evidence="1">
    <location>
        <begin position="50"/>
        <end position="89"/>
    </location>
</feature>
<dbReference type="InterPro" id="IPR021420">
    <property type="entry name" value="DUF3067"/>
</dbReference>
<dbReference type="Pfam" id="PF11267">
    <property type="entry name" value="DUF3067"/>
    <property type="match status" value="1"/>
</dbReference>
<evidence type="ECO:0000256" key="1">
    <source>
        <dbReference type="SAM" id="MobiDB-lite"/>
    </source>
</evidence>
<keyword evidence="3" id="KW-1185">Reference proteome</keyword>
<protein>
    <submittedName>
        <fullName evidence="2">Uncharacterized protein</fullName>
    </submittedName>
</protein>
<dbReference type="EMBL" id="BLLF01003166">
    <property type="protein sequence ID" value="GFH26556.1"/>
    <property type="molecule type" value="Genomic_DNA"/>
</dbReference>
<feature type="compositionally biased region" description="Polar residues" evidence="1">
    <location>
        <begin position="62"/>
        <end position="74"/>
    </location>
</feature>
<proteinExistence type="predicted"/>
<reference evidence="2 3" key="1">
    <citation type="submission" date="2020-02" db="EMBL/GenBank/DDBJ databases">
        <title>Draft genome sequence of Haematococcus lacustris strain NIES-144.</title>
        <authorList>
            <person name="Morimoto D."/>
            <person name="Nakagawa S."/>
            <person name="Yoshida T."/>
            <person name="Sawayama S."/>
        </authorList>
    </citation>
    <scope>NUCLEOTIDE SEQUENCE [LARGE SCALE GENOMIC DNA]</scope>
    <source>
        <strain evidence="2 3">NIES-144</strain>
    </source>
</reference>
<feature type="region of interest" description="Disordered" evidence="1">
    <location>
        <begin position="107"/>
        <end position="129"/>
    </location>
</feature>
<evidence type="ECO:0000313" key="2">
    <source>
        <dbReference type="EMBL" id="GFH26556.1"/>
    </source>
</evidence>